<sequence>MEKDVAREVLALLDVASEKFNTSIRVVLDNCPEAEFLKYREEVAKIMAELYIKLMVPIHKAHPDLEPKQLRIARHPAKTELPRS</sequence>
<name>A0ABW9W6N2_9BURK</name>
<dbReference type="RefSeq" id="WP_161057034.1">
    <property type="nucleotide sequence ID" value="NZ_WWCT01000021.1"/>
</dbReference>
<reference evidence="1 2" key="1">
    <citation type="submission" date="2019-12" db="EMBL/GenBank/DDBJ databases">
        <title>Novel species isolated from a subtropical stream in China.</title>
        <authorList>
            <person name="Lu H."/>
        </authorList>
    </citation>
    <scope>NUCLEOTIDE SEQUENCE [LARGE SCALE GENOMIC DNA]</scope>
    <source>
        <strain evidence="1 2">CY42W</strain>
    </source>
</reference>
<dbReference type="Proteomes" id="UP000642144">
    <property type="component" value="Unassembled WGS sequence"/>
</dbReference>
<proteinExistence type="predicted"/>
<protein>
    <submittedName>
        <fullName evidence="1">Uncharacterized protein</fullName>
    </submittedName>
</protein>
<dbReference type="EMBL" id="WWCT01000021">
    <property type="protein sequence ID" value="MYN29270.1"/>
    <property type="molecule type" value="Genomic_DNA"/>
</dbReference>
<accession>A0ABW9W6N2</accession>
<comment type="caution">
    <text evidence="1">The sequence shown here is derived from an EMBL/GenBank/DDBJ whole genome shotgun (WGS) entry which is preliminary data.</text>
</comment>
<keyword evidence="2" id="KW-1185">Reference proteome</keyword>
<gene>
    <name evidence="1" type="ORF">GTP69_22970</name>
</gene>
<organism evidence="1 2">
    <name type="scientific">Duganella levis</name>
    <dbReference type="NCBI Taxonomy" id="2692169"/>
    <lineage>
        <taxon>Bacteria</taxon>
        <taxon>Pseudomonadati</taxon>
        <taxon>Pseudomonadota</taxon>
        <taxon>Betaproteobacteria</taxon>
        <taxon>Burkholderiales</taxon>
        <taxon>Oxalobacteraceae</taxon>
        <taxon>Telluria group</taxon>
        <taxon>Duganella</taxon>
    </lineage>
</organism>
<evidence type="ECO:0000313" key="1">
    <source>
        <dbReference type="EMBL" id="MYN29270.1"/>
    </source>
</evidence>
<evidence type="ECO:0000313" key="2">
    <source>
        <dbReference type="Proteomes" id="UP000642144"/>
    </source>
</evidence>